<reference evidence="7 8" key="1">
    <citation type="submission" date="2020-08" db="EMBL/GenBank/DDBJ databases">
        <title>Genomic Encyclopedia of Type Strains, Phase IV (KMG-IV): sequencing the most valuable type-strain genomes for metagenomic binning, comparative biology and taxonomic classification.</title>
        <authorList>
            <person name="Goeker M."/>
        </authorList>
    </citation>
    <scope>NUCLEOTIDE SEQUENCE [LARGE SCALE GENOMIC DNA]</scope>
    <source>
        <strain evidence="7 8">DSM 16268</strain>
    </source>
</reference>
<feature type="region of interest" description="Disordered" evidence="5">
    <location>
        <begin position="1"/>
        <end position="20"/>
    </location>
</feature>
<dbReference type="SUPFAM" id="SSF46785">
    <property type="entry name" value="Winged helix' DNA-binding domain"/>
    <property type="match status" value="1"/>
</dbReference>
<dbReference type="PANTHER" id="PTHR30346:SF0">
    <property type="entry name" value="HCA OPERON TRANSCRIPTIONAL ACTIVATOR HCAR"/>
    <property type="match status" value="1"/>
</dbReference>
<evidence type="ECO:0000256" key="5">
    <source>
        <dbReference type="SAM" id="MobiDB-lite"/>
    </source>
</evidence>
<gene>
    <name evidence="7" type="ORF">GGQ63_002751</name>
</gene>
<dbReference type="Proteomes" id="UP000523821">
    <property type="component" value="Unassembled WGS sequence"/>
</dbReference>
<name>A0A7W9L2N8_9HYPH</name>
<organism evidence="7 8">
    <name type="scientific">Prosthecomicrobium pneumaticum</name>
    <dbReference type="NCBI Taxonomy" id="81895"/>
    <lineage>
        <taxon>Bacteria</taxon>
        <taxon>Pseudomonadati</taxon>
        <taxon>Pseudomonadota</taxon>
        <taxon>Alphaproteobacteria</taxon>
        <taxon>Hyphomicrobiales</taxon>
        <taxon>Kaistiaceae</taxon>
        <taxon>Prosthecomicrobium</taxon>
    </lineage>
</organism>
<dbReference type="Gene3D" id="3.40.190.10">
    <property type="entry name" value="Periplasmic binding protein-like II"/>
    <property type="match status" value="2"/>
</dbReference>
<dbReference type="FunFam" id="1.10.10.10:FF:000001">
    <property type="entry name" value="LysR family transcriptional regulator"/>
    <property type="match status" value="1"/>
</dbReference>
<comment type="caution">
    <text evidence="7">The sequence shown here is derived from an EMBL/GenBank/DDBJ whole genome shotgun (WGS) entry which is preliminary data.</text>
</comment>
<dbReference type="GO" id="GO:0003700">
    <property type="term" value="F:DNA-binding transcription factor activity"/>
    <property type="evidence" value="ECO:0007669"/>
    <property type="project" value="InterPro"/>
</dbReference>
<accession>A0A7W9L2N8</accession>
<dbReference type="InterPro" id="IPR000847">
    <property type="entry name" value="LysR_HTH_N"/>
</dbReference>
<evidence type="ECO:0000313" key="7">
    <source>
        <dbReference type="EMBL" id="MBB5753681.1"/>
    </source>
</evidence>
<proteinExistence type="inferred from homology"/>
<evidence type="ECO:0000256" key="2">
    <source>
        <dbReference type="ARBA" id="ARBA00023015"/>
    </source>
</evidence>
<feature type="compositionally biased region" description="Basic and acidic residues" evidence="5">
    <location>
        <begin position="1"/>
        <end position="15"/>
    </location>
</feature>
<comment type="similarity">
    <text evidence="1">Belongs to the LysR transcriptional regulatory family.</text>
</comment>
<evidence type="ECO:0000256" key="3">
    <source>
        <dbReference type="ARBA" id="ARBA00023125"/>
    </source>
</evidence>
<evidence type="ECO:0000256" key="1">
    <source>
        <dbReference type="ARBA" id="ARBA00009437"/>
    </source>
</evidence>
<dbReference type="InterPro" id="IPR036390">
    <property type="entry name" value="WH_DNA-bd_sf"/>
</dbReference>
<dbReference type="GO" id="GO:0032993">
    <property type="term" value="C:protein-DNA complex"/>
    <property type="evidence" value="ECO:0007669"/>
    <property type="project" value="TreeGrafter"/>
</dbReference>
<keyword evidence="2" id="KW-0805">Transcription regulation</keyword>
<sequence>MRETARLPGKNDPDPSRLPLRSSELHVAENAKQFMGSDANLLISTGAGMELRHLRHFVAVAEELHFTRGAQRAGIEQSPLSRSIKTLERRLGVVLFERTRRSTKLTPAGERLLVHARALLASADEARIDVRTAATTGDTISHLHIGICDGVPLARLARLIYEVKQESQQVVVYIHEASVTQNIEGLRSGFLDAALTPESGYGKGILSEAVWRDPPIALMPSGHPLAGKKRIKLSGIVKEPLILSRPDTGLSQQSQIEQFVRSASSTPNIVSRTTTLPMLVTLVLAGYGIGIATAAQLEAVEVDGIALRPLSDAPADLKTWLMVREGTLNEPLSRFIERARAII</sequence>
<dbReference type="Pfam" id="PF00126">
    <property type="entry name" value="HTH_1"/>
    <property type="match status" value="1"/>
</dbReference>
<dbReference type="Gene3D" id="1.10.10.10">
    <property type="entry name" value="Winged helix-like DNA-binding domain superfamily/Winged helix DNA-binding domain"/>
    <property type="match status" value="1"/>
</dbReference>
<dbReference type="GO" id="GO:0003677">
    <property type="term" value="F:DNA binding"/>
    <property type="evidence" value="ECO:0007669"/>
    <property type="project" value="UniProtKB-KW"/>
</dbReference>
<dbReference type="AlphaFoldDB" id="A0A7W9L2N8"/>
<evidence type="ECO:0000313" key="8">
    <source>
        <dbReference type="Proteomes" id="UP000523821"/>
    </source>
</evidence>
<evidence type="ECO:0000259" key="6">
    <source>
        <dbReference type="PROSITE" id="PS50931"/>
    </source>
</evidence>
<dbReference type="PRINTS" id="PR00039">
    <property type="entry name" value="HTHLYSR"/>
</dbReference>
<dbReference type="PROSITE" id="PS50931">
    <property type="entry name" value="HTH_LYSR"/>
    <property type="match status" value="1"/>
</dbReference>
<keyword evidence="4" id="KW-0804">Transcription</keyword>
<dbReference type="Pfam" id="PF03466">
    <property type="entry name" value="LysR_substrate"/>
    <property type="match status" value="1"/>
</dbReference>
<dbReference type="SUPFAM" id="SSF53850">
    <property type="entry name" value="Periplasmic binding protein-like II"/>
    <property type="match status" value="1"/>
</dbReference>
<feature type="domain" description="HTH lysR-type" evidence="6">
    <location>
        <begin position="49"/>
        <end position="106"/>
    </location>
</feature>
<dbReference type="InterPro" id="IPR036388">
    <property type="entry name" value="WH-like_DNA-bd_sf"/>
</dbReference>
<keyword evidence="3 7" id="KW-0238">DNA-binding</keyword>
<dbReference type="RefSeq" id="WP_246429778.1">
    <property type="nucleotide sequence ID" value="NZ_JACHOO010000005.1"/>
</dbReference>
<dbReference type="PANTHER" id="PTHR30346">
    <property type="entry name" value="TRANSCRIPTIONAL DUAL REGULATOR HCAR-RELATED"/>
    <property type="match status" value="1"/>
</dbReference>
<dbReference type="GeneID" id="95765948"/>
<evidence type="ECO:0000256" key="4">
    <source>
        <dbReference type="ARBA" id="ARBA00023163"/>
    </source>
</evidence>
<dbReference type="EMBL" id="JACHOO010000005">
    <property type="protein sequence ID" value="MBB5753681.1"/>
    <property type="molecule type" value="Genomic_DNA"/>
</dbReference>
<dbReference type="CDD" id="cd08414">
    <property type="entry name" value="PBP2_LTTR_aromatics_like"/>
    <property type="match status" value="1"/>
</dbReference>
<keyword evidence="8" id="KW-1185">Reference proteome</keyword>
<protein>
    <submittedName>
        <fullName evidence="7">DNA-binding transcriptional LysR family regulator</fullName>
    </submittedName>
</protein>
<dbReference type="InterPro" id="IPR005119">
    <property type="entry name" value="LysR_subst-bd"/>
</dbReference>